<dbReference type="GeneID" id="20226248"/>
<organism evidence="3">
    <name type="scientific">Aureococcus anophagefferens</name>
    <name type="common">Harmful bloom alga</name>
    <dbReference type="NCBI Taxonomy" id="44056"/>
    <lineage>
        <taxon>Eukaryota</taxon>
        <taxon>Sar</taxon>
        <taxon>Stramenopiles</taxon>
        <taxon>Ochrophyta</taxon>
        <taxon>Pelagophyceae</taxon>
        <taxon>Pelagomonadales</taxon>
        <taxon>Pelagomonadaceae</taxon>
        <taxon>Aureococcus</taxon>
    </lineage>
</organism>
<evidence type="ECO:0000313" key="3">
    <source>
        <dbReference type="Proteomes" id="UP000002729"/>
    </source>
</evidence>
<protein>
    <recommendedName>
        <fullName evidence="1">EF-hand domain-containing protein</fullName>
    </recommendedName>
</protein>
<dbReference type="Gene3D" id="1.10.238.10">
    <property type="entry name" value="EF-hand"/>
    <property type="match status" value="1"/>
</dbReference>
<name>F0YL96_AURAN</name>
<dbReference type="SUPFAM" id="SSF47473">
    <property type="entry name" value="EF-hand"/>
    <property type="match status" value="1"/>
</dbReference>
<dbReference type="InParanoid" id="F0YL96"/>
<evidence type="ECO:0000313" key="2">
    <source>
        <dbReference type="EMBL" id="EGB04058.1"/>
    </source>
</evidence>
<dbReference type="OrthoDB" id="191686at2759"/>
<dbReference type="PROSITE" id="PS50222">
    <property type="entry name" value="EF_HAND_2"/>
    <property type="match status" value="1"/>
</dbReference>
<dbReference type="GO" id="GO:0005509">
    <property type="term" value="F:calcium ion binding"/>
    <property type="evidence" value="ECO:0007669"/>
    <property type="project" value="InterPro"/>
</dbReference>
<feature type="domain" description="EF-hand" evidence="1">
    <location>
        <begin position="96"/>
        <end position="131"/>
    </location>
</feature>
<evidence type="ECO:0000259" key="1">
    <source>
        <dbReference type="PROSITE" id="PS50222"/>
    </source>
</evidence>
<keyword evidence="3" id="KW-1185">Reference proteome</keyword>
<accession>F0YL96</accession>
<dbReference type="RefSeq" id="XP_009041183.1">
    <property type="nucleotide sequence ID" value="XM_009042935.1"/>
</dbReference>
<sequence>MGNVTGAQRKHVVDDADPTTWHLERVEAIRTRYLAGNYDFGVEKEQLREIVQPVLLDEGCDTLDLVLWPRFAEYNSGSEANMLEVLGGLAVISRGTFEAKVEFAFRVFDFNDQGSLSHDEVCVMLLTMLSGTVLVTRRGNLPEDADLETHADHAFLRCGKDLTMRVDFVDLMTWFRSHIKELCEDRGFALCDSPEAFLRCFDLVGASMLKKKSKGDRW</sequence>
<dbReference type="Proteomes" id="UP000002729">
    <property type="component" value="Unassembled WGS sequence"/>
</dbReference>
<dbReference type="OMA" id="THADHAF"/>
<reference evidence="2 3" key="1">
    <citation type="journal article" date="2011" name="Proc. Natl. Acad. Sci. U.S.A.">
        <title>Niche of harmful alga Aureococcus anophagefferens revealed through ecogenomics.</title>
        <authorList>
            <person name="Gobler C.J."/>
            <person name="Berry D.L."/>
            <person name="Dyhrman S.T."/>
            <person name="Wilhelm S.W."/>
            <person name="Salamov A."/>
            <person name="Lobanov A.V."/>
            <person name="Zhang Y."/>
            <person name="Collier J.L."/>
            <person name="Wurch L.L."/>
            <person name="Kustka A.B."/>
            <person name="Dill B.D."/>
            <person name="Shah M."/>
            <person name="VerBerkmoes N.C."/>
            <person name="Kuo A."/>
            <person name="Terry A."/>
            <person name="Pangilinan J."/>
            <person name="Lindquist E.A."/>
            <person name="Lucas S."/>
            <person name="Paulsen I.T."/>
            <person name="Hattenrath-Lehmann T.K."/>
            <person name="Talmage S.C."/>
            <person name="Walker E.A."/>
            <person name="Koch F."/>
            <person name="Burson A.M."/>
            <person name="Marcoval M.A."/>
            <person name="Tang Y.Z."/>
            <person name="Lecleir G.R."/>
            <person name="Coyne K.J."/>
            <person name="Berg G.M."/>
            <person name="Bertrand E.M."/>
            <person name="Saito M.A."/>
            <person name="Gladyshev V.N."/>
            <person name="Grigoriev I.V."/>
        </authorList>
    </citation>
    <scope>NUCLEOTIDE SEQUENCE [LARGE SCALE GENOMIC DNA]</scope>
    <source>
        <strain evidence="3">CCMP 1984</strain>
    </source>
</reference>
<dbReference type="InterPro" id="IPR002048">
    <property type="entry name" value="EF_hand_dom"/>
</dbReference>
<gene>
    <name evidence="2" type="ORF">AURANDRAFT_67469</name>
</gene>
<dbReference type="AlphaFoldDB" id="F0YL96"/>
<dbReference type="EMBL" id="GL833156">
    <property type="protein sequence ID" value="EGB04058.1"/>
    <property type="molecule type" value="Genomic_DNA"/>
</dbReference>
<dbReference type="KEGG" id="aaf:AURANDRAFT_67469"/>
<dbReference type="InterPro" id="IPR011992">
    <property type="entry name" value="EF-hand-dom_pair"/>
</dbReference>
<proteinExistence type="predicted"/>